<proteinExistence type="predicted"/>
<feature type="signal peptide" evidence="1">
    <location>
        <begin position="1"/>
        <end position="29"/>
    </location>
</feature>
<accession>A0A564WA19</accession>
<evidence type="ECO:0000256" key="1">
    <source>
        <dbReference type="SAM" id="SignalP"/>
    </source>
</evidence>
<dbReference type="Gene3D" id="3.40.190.10">
    <property type="entry name" value="Periplasmic binding protein-like II"/>
    <property type="match status" value="2"/>
</dbReference>
<dbReference type="PANTHER" id="PTHR35841:SF1">
    <property type="entry name" value="PHOSPHONATES-BINDING PERIPLASMIC PROTEIN"/>
    <property type="match status" value="1"/>
</dbReference>
<protein>
    <submittedName>
        <fullName evidence="2">Phosphate ABC transporter</fullName>
    </submittedName>
</protein>
<name>A0A564WA19_9PROT</name>
<comment type="caution">
    <text evidence="2">The sequence shown here is derived from an EMBL/GenBank/DDBJ whole genome shotgun (WGS) entry which is preliminary data.</text>
</comment>
<evidence type="ECO:0000313" key="3">
    <source>
        <dbReference type="Proteomes" id="UP000326641"/>
    </source>
</evidence>
<evidence type="ECO:0000313" key="2">
    <source>
        <dbReference type="EMBL" id="VUX45107.1"/>
    </source>
</evidence>
<gene>
    <name evidence="2" type="ORF">DF3PA_10232</name>
</gene>
<dbReference type="Pfam" id="PF12974">
    <property type="entry name" value="Phosphonate-bd"/>
    <property type="match status" value="1"/>
</dbReference>
<dbReference type="PANTHER" id="PTHR35841">
    <property type="entry name" value="PHOSPHONATES-BINDING PERIPLASMIC PROTEIN"/>
    <property type="match status" value="1"/>
</dbReference>
<dbReference type="Proteomes" id="UP000326641">
    <property type="component" value="Unassembled WGS sequence"/>
</dbReference>
<dbReference type="SUPFAM" id="SSF53850">
    <property type="entry name" value="Periplasmic binding protein-like II"/>
    <property type="match status" value="1"/>
</dbReference>
<organism evidence="2 3">
    <name type="scientific">Candidatus Defluviicoccus seviourii</name>
    <dbReference type="NCBI Taxonomy" id="2565273"/>
    <lineage>
        <taxon>Bacteria</taxon>
        <taxon>Pseudomonadati</taxon>
        <taxon>Pseudomonadota</taxon>
        <taxon>Alphaproteobacteria</taxon>
        <taxon>Rhodospirillales</taxon>
        <taxon>Rhodospirillaceae</taxon>
        <taxon>Defluviicoccus</taxon>
    </lineage>
</organism>
<keyword evidence="1" id="KW-0732">Signal</keyword>
<feature type="chain" id="PRO_5024293533" evidence="1">
    <location>
        <begin position="30"/>
        <end position="295"/>
    </location>
</feature>
<reference evidence="2" key="1">
    <citation type="submission" date="2018-11" db="EMBL/GenBank/DDBJ databases">
        <authorList>
            <person name="Onetto C."/>
        </authorList>
    </citation>
    <scope>NUCLEOTIDE SEQUENCE [LARGE SCALE GENOMIC DNA]</scope>
</reference>
<dbReference type="AlphaFoldDB" id="A0A564WA19"/>
<dbReference type="EMBL" id="UXAT02000001">
    <property type="protein sequence ID" value="VUX45107.1"/>
    <property type="molecule type" value="Genomic_DNA"/>
</dbReference>
<keyword evidence="3" id="KW-1185">Reference proteome</keyword>
<sequence>MRGRARLARTAAIVLAAVMVLALQPNAGAEDPPSPARENGYVFGVFPYLPPLTLDHVFAPIIASLETGVGAPVHLRSTTTFSGFVEELGKGHYDLIFAHPFFYILAADHYGYVPLVRLATPLTAVFLTRHDDPADSMLALKGRVLGLPPELSAVSEVAQRELAAAGLTPGVQIQLRHHQSKSSCLHALALGTADACALPRFVLKQLPADHIATLKVIHETAPIPNVVIAAHPRLSEADRTKLIQTVLAWPDTAEGRQILADAGWEGFVATDDHDYDELRRWGVATVQNRRQSAAE</sequence>